<dbReference type="GO" id="GO:1990113">
    <property type="term" value="P:RNA polymerase I assembly"/>
    <property type="evidence" value="ECO:0007669"/>
    <property type="project" value="TreeGrafter"/>
</dbReference>
<dbReference type="PANTHER" id="PTHR12674:SF2">
    <property type="entry name" value="PREFOLDIN SUBUNIT 5"/>
    <property type="match status" value="1"/>
</dbReference>
<dbReference type="EMBL" id="FO082274">
    <property type="protein sequence ID" value="CCO16688.1"/>
    <property type="molecule type" value="Genomic_DNA"/>
</dbReference>
<dbReference type="GO" id="GO:1990114">
    <property type="term" value="P:RNA polymerase II core complex assembly"/>
    <property type="evidence" value="ECO:0007669"/>
    <property type="project" value="TreeGrafter"/>
</dbReference>
<dbReference type="RefSeq" id="XP_007513130.1">
    <property type="nucleotide sequence ID" value="XM_007513068.1"/>
</dbReference>
<sequence>MCAESVQKLQQAVGKYHTSGMACEALNEEEVGTPMLVPVTESLYVPGKVGATDKVLVDIGTGYFVEKTPKGAEEYCKKKVQELRVNMERIMNVVQQKRKQLVMVSEQLSKRGQ</sequence>
<accession>K8F552</accession>
<dbReference type="CDD" id="cd23157">
    <property type="entry name" value="Prefoldin_5"/>
    <property type="match status" value="1"/>
</dbReference>
<dbReference type="GO" id="GO:0005737">
    <property type="term" value="C:cytoplasm"/>
    <property type="evidence" value="ECO:0007669"/>
    <property type="project" value="TreeGrafter"/>
</dbReference>
<protein>
    <recommendedName>
        <fullName evidence="4">Prefoldin subunit 5</fullName>
    </recommendedName>
</protein>
<evidence type="ECO:0000256" key="1">
    <source>
        <dbReference type="ARBA" id="ARBA00010048"/>
    </source>
</evidence>
<evidence type="ECO:0000313" key="3">
    <source>
        <dbReference type="Proteomes" id="UP000198341"/>
    </source>
</evidence>
<dbReference type="NCBIfam" id="TIGR00293">
    <property type="entry name" value="prefoldin subunit alpha"/>
    <property type="match status" value="1"/>
</dbReference>
<dbReference type="GeneID" id="19015652"/>
<dbReference type="Pfam" id="PF02996">
    <property type="entry name" value="Prefoldin"/>
    <property type="match status" value="1"/>
</dbReference>
<dbReference type="GO" id="GO:0006457">
    <property type="term" value="P:protein folding"/>
    <property type="evidence" value="ECO:0007669"/>
    <property type="project" value="InterPro"/>
</dbReference>
<dbReference type="GO" id="GO:1990115">
    <property type="term" value="P:RNA polymerase III assembly"/>
    <property type="evidence" value="ECO:0007669"/>
    <property type="project" value="TreeGrafter"/>
</dbReference>
<keyword evidence="3" id="KW-1185">Reference proteome</keyword>
<dbReference type="OrthoDB" id="10267474at2759"/>
<dbReference type="GO" id="GO:0051082">
    <property type="term" value="F:unfolded protein binding"/>
    <property type="evidence" value="ECO:0007669"/>
    <property type="project" value="InterPro"/>
</dbReference>
<name>K8F552_9CHLO</name>
<dbReference type="AlphaFoldDB" id="K8F552"/>
<dbReference type="GO" id="GO:0009409">
    <property type="term" value="P:response to cold"/>
    <property type="evidence" value="ECO:0007669"/>
    <property type="project" value="UniProtKB-ARBA"/>
</dbReference>
<dbReference type="GO" id="GO:0016272">
    <property type="term" value="C:prefoldin complex"/>
    <property type="evidence" value="ECO:0007669"/>
    <property type="project" value="InterPro"/>
</dbReference>
<organism evidence="2 3">
    <name type="scientific">Bathycoccus prasinos</name>
    <dbReference type="NCBI Taxonomy" id="41875"/>
    <lineage>
        <taxon>Eukaryota</taxon>
        <taxon>Viridiplantae</taxon>
        <taxon>Chlorophyta</taxon>
        <taxon>Mamiellophyceae</taxon>
        <taxon>Mamiellales</taxon>
        <taxon>Bathycoccaceae</taxon>
        <taxon>Bathycoccus</taxon>
    </lineage>
</organism>
<reference evidence="2 3" key="1">
    <citation type="submission" date="2011-10" db="EMBL/GenBank/DDBJ databases">
        <authorList>
            <person name="Genoscope - CEA"/>
        </authorList>
    </citation>
    <scope>NUCLEOTIDE SEQUENCE [LARGE SCALE GENOMIC DNA]</scope>
    <source>
        <strain evidence="2 3">RCC 1105</strain>
    </source>
</reference>
<evidence type="ECO:0000313" key="2">
    <source>
        <dbReference type="EMBL" id="CCO16688.1"/>
    </source>
</evidence>
<dbReference type="KEGG" id="bpg:Bathy05g01490"/>
<dbReference type="InterPro" id="IPR011599">
    <property type="entry name" value="PFD_alpha_archaea"/>
</dbReference>
<comment type="similarity">
    <text evidence="1">Belongs to the prefoldin subunit alpha family.</text>
</comment>
<dbReference type="InterPro" id="IPR004127">
    <property type="entry name" value="Prefoldin_subunit_alpha"/>
</dbReference>
<dbReference type="InterPro" id="IPR009053">
    <property type="entry name" value="Prefoldin"/>
</dbReference>
<dbReference type="eggNOG" id="KOG3048">
    <property type="taxonomic scope" value="Eukaryota"/>
</dbReference>
<proteinExistence type="inferred from homology"/>
<dbReference type="SUPFAM" id="SSF46579">
    <property type="entry name" value="Prefoldin"/>
    <property type="match status" value="1"/>
</dbReference>
<evidence type="ECO:0008006" key="4">
    <source>
        <dbReference type="Google" id="ProtNLM"/>
    </source>
</evidence>
<dbReference type="Gene3D" id="1.10.287.370">
    <property type="match status" value="1"/>
</dbReference>
<dbReference type="PANTHER" id="PTHR12674">
    <property type="entry name" value="PREFOLDIN SUBUNIT 5"/>
    <property type="match status" value="1"/>
</dbReference>
<dbReference type="Proteomes" id="UP000198341">
    <property type="component" value="Chromosome 5"/>
</dbReference>
<dbReference type="STRING" id="41875.K8F552"/>
<gene>
    <name evidence="2" type="ORF">Bathy05g01490</name>
</gene>